<keyword evidence="1" id="KW-0862">Zinc</keyword>
<feature type="binding site" evidence="1">
    <location>
        <position position="361"/>
    </location>
    <ligand>
        <name>Zn(2+)</name>
        <dbReference type="ChEBI" id="CHEBI:29105"/>
    </ligand>
</feature>
<dbReference type="Gene3D" id="1.50.10.10">
    <property type="match status" value="1"/>
</dbReference>
<evidence type="ECO:0000313" key="2">
    <source>
        <dbReference type="EMBL" id="KAF5864072.1"/>
    </source>
</evidence>
<evidence type="ECO:0000256" key="1">
    <source>
        <dbReference type="PIRSR" id="PIRSR607822-1"/>
    </source>
</evidence>
<dbReference type="Proteomes" id="UP000541154">
    <property type="component" value="Unassembled WGS sequence"/>
</dbReference>
<dbReference type="InterPro" id="IPR012341">
    <property type="entry name" value="6hp_glycosidase-like_sf"/>
</dbReference>
<evidence type="ECO:0000313" key="3">
    <source>
        <dbReference type="Proteomes" id="UP000541154"/>
    </source>
</evidence>
<sequence>MSHPQYYPNTLEPLQINKETLQKTLHELRVAVNHGAYLVQQGRPPSAEWGNAGLYTGVAGIALAFLRLDRQALSLTDPDVNPTDFGKLARERIVSHGPNLHLEPGRLSPLGSSSPVAAAVMRLSAATVGGVILDDDIICLQEAVKLALQNGPMVPHGDQIMGGDELMYGRPGLLWSILNLQHHNFDGNTRKRLQPIFDTVPSLVDVIVDAGKQGREDYINMHGEKDALPLMWSWKESRFYLGAVHGIIGVLAILLAYQAEEANGGTSRNYLPWLAGTITGLCKICIANNGHLPTRIPPSSRRLCPLVQICHGSPGMLLLMSCARRSHLVTEFWEPEWDKSIQLAAESIWREGLLFKGGSLCHGIAGNALPLLLMHDSLEYDTEKMQVAKRNYMDRTKTTDTRYIEDKLSSDCFLSRALTLLLHARETPPYNTTPMASSNTYRMPDHPFSLHEGLSGTICAWAEACVAIQVRLRKMEMESEGNGPILEAALQRDAIIQELMSRQLGFPTIAYHRPTGLL</sequence>
<dbReference type="CDD" id="cd04794">
    <property type="entry name" value="euk_LANCL"/>
    <property type="match status" value="1"/>
</dbReference>
<dbReference type="PANTHER" id="PTHR12736:SF7">
    <property type="entry name" value="LANC-LIKE PROTEIN 3"/>
    <property type="match status" value="1"/>
</dbReference>
<gene>
    <name evidence="2" type="primary">LANCL2</name>
    <name evidence="2" type="ORF">ETB97_008810</name>
</gene>
<reference evidence="2 3" key="1">
    <citation type="submission" date="2019-04" db="EMBL/GenBank/DDBJ databases">
        <title>Aspergillus burnettii sp. nov., novel species from soil in southeast Queensland.</title>
        <authorList>
            <person name="Gilchrist C.L.M."/>
            <person name="Pitt J.I."/>
            <person name="Lange L."/>
            <person name="Lacey H.J."/>
            <person name="Vuong D."/>
            <person name="Midgley D.J."/>
            <person name="Greenfield P."/>
            <person name="Bradbury M."/>
            <person name="Lacey E."/>
            <person name="Busk P.K."/>
            <person name="Pilgaard B."/>
            <person name="Chooi Y.H."/>
            <person name="Piggott A.M."/>
        </authorList>
    </citation>
    <scope>NUCLEOTIDE SEQUENCE [LARGE SCALE GENOMIC DNA]</scope>
    <source>
        <strain evidence="2 3">FRR 5400</strain>
    </source>
</reference>
<dbReference type="GO" id="GO:0046872">
    <property type="term" value="F:metal ion binding"/>
    <property type="evidence" value="ECO:0007669"/>
    <property type="project" value="UniProtKB-KW"/>
</dbReference>
<dbReference type="GO" id="GO:0005886">
    <property type="term" value="C:plasma membrane"/>
    <property type="evidence" value="ECO:0007669"/>
    <property type="project" value="TreeGrafter"/>
</dbReference>
<dbReference type="Pfam" id="PF05147">
    <property type="entry name" value="LANC_like"/>
    <property type="match status" value="1"/>
</dbReference>
<name>A0A8H6ABD1_PETAA</name>
<keyword evidence="3" id="KW-1185">Reference proteome</keyword>
<dbReference type="InterPro" id="IPR007822">
    <property type="entry name" value="LANC-like"/>
</dbReference>
<comment type="caution">
    <text evidence="2">The sequence shown here is derived from an EMBL/GenBank/DDBJ whole genome shotgun (WGS) entry which is preliminary data.</text>
</comment>
<keyword evidence="1" id="KW-0479">Metal-binding</keyword>
<proteinExistence type="predicted"/>
<dbReference type="PRINTS" id="PR01950">
    <property type="entry name" value="LANCSUPER"/>
</dbReference>
<protein>
    <submittedName>
        <fullName evidence="2">LanC-like protein 2</fullName>
    </submittedName>
</protein>
<dbReference type="SMART" id="SM01260">
    <property type="entry name" value="LANC_like"/>
    <property type="match status" value="1"/>
</dbReference>
<dbReference type="PANTHER" id="PTHR12736">
    <property type="entry name" value="LANC-LIKE PROTEIN"/>
    <property type="match status" value="1"/>
</dbReference>
<dbReference type="GO" id="GO:0005975">
    <property type="term" value="P:carbohydrate metabolic process"/>
    <property type="evidence" value="ECO:0007669"/>
    <property type="project" value="InterPro"/>
</dbReference>
<organism evidence="2 3">
    <name type="scientific">Petromyces alliaceus</name>
    <name type="common">Aspergillus alliaceus</name>
    <dbReference type="NCBI Taxonomy" id="209559"/>
    <lineage>
        <taxon>Eukaryota</taxon>
        <taxon>Fungi</taxon>
        <taxon>Dikarya</taxon>
        <taxon>Ascomycota</taxon>
        <taxon>Pezizomycotina</taxon>
        <taxon>Eurotiomycetes</taxon>
        <taxon>Eurotiomycetidae</taxon>
        <taxon>Eurotiales</taxon>
        <taxon>Aspergillaceae</taxon>
        <taxon>Aspergillus</taxon>
        <taxon>Aspergillus subgen. Circumdati</taxon>
    </lineage>
</organism>
<dbReference type="SUPFAM" id="SSF158745">
    <property type="entry name" value="LanC-like"/>
    <property type="match status" value="1"/>
</dbReference>
<dbReference type="AlphaFoldDB" id="A0A8H6ABD1"/>
<feature type="binding site" evidence="1">
    <location>
        <position position="310"/>
    </location>
    <ligand>
        <name>Zn(2+)</name>
        <dbReference type="ChEBI" id="CHEBI:29105"/>
    </ligand>
</feature>
<accession>A0A8H6ABD1</accession>
<dbReference type="GO" id="GO:0031179">
    <property type="term" value="P:peptide modification"/>
    <property type="evidence" value="ECO:0007669"/>
    <property type="project" value="InterPro"/>
</dbReference>
<dbReference type="EMBL" id="SPNV01000040">
    <property type="protein sequence ID" value="KAF5864072.1"/>
    <property type="molecule type" value="Genomic_DNA"/>
</dbReference>
<feature type="binding site" evidence="1">
    <location>
        <position position="362"/>
    </location>
    <ligand>
        <name>Zn(2+)</name>
        <dbReference type="ChEBI" id="CHEBI:29105"/>
    </ligand>
</feature>